<evidence type="ECO:0000259" key="6">
    <source>
        <dbReference type="Pfam" id="PF00754"/>
    </source>
</evidence>
<dbReference type="Gene3D" id="2.60.120.260">
    <property type="entry name" value="Galactose-binding domain-like"/>
    <property type="match status" value="2"/>
</dbReference>
<feature type="domain" description="F5/8 type C" evidence="6">
    <location>
        <begin position="969"/>
        <end position="1089"/>
    </location>
</feature>
<keyword evidence="9" id="KW-1185">Reference proteome</keyword>
<feature type="domain" description="Glycoside hydrolase family 2 catalytic" evidence="7">
    <location>
        <begin position="352"/>
        <end position="496"/>
    </location>
</feature>
<dbReference type="EC" id="3.2.1.23" evidence="2"/>
<evidence type="ECO:0000256" key="4">
    <source>
        <dbReference type="ARBA" id="ARBA00023295"/>
    </source>
</evidence>
<dbReference type="GO" id="GO:0016787">
    <property type="term" value="F:hydrolase activity"/>
    <property type="evidence" value="ECO:0007669"/>
    <property type="project" value="UniProtKB-KW"/>
</dbReference>
<dbReference type="Pfam" id="PF00754">
    <property type="entry name" value="F5_F8_type_C"/>
    <property type="match status" value="1"/>
</dbReference>
<dbReference type="SUPFAM" id="SSF51445">
    <property type="entry name" value="(Trans)glycosidases"/>
    <property type="match status" value="1"/>
</dbReference>
<dbReference type="InterPro" id="IPR017853">
    <property type="entry name" value="GH"/>
</dbReference>
<dbReference type="InterPro" id="IPR000421">
    <property type="entry name" value="FA58C"/>
</dbReference>
<evidence type="ECO:0000256" key="1">
    <source>
        <dbReference type="ARBA" id="ARBA00001412"/>
    </source>
</evidence>
<evidence type="ECO:0000256" key="3">
    <source>
        <dbReference type="ARBA" id="ARBA00022801"/>
    </source>
</evidence>
<dbReference type="PANTHER" id="PTHR46323:SF2">
    <property type="entry name" value="BETA-GALACTOSIDASE"/>
    <property type="match status" value="1"/>
</dbReference>
<accession>A0ABX5RW76</accession>
<dbReference type="EMBL" id="CP036401">
    <property type="protein sequence ID" value="QBI02033.1"/>
    <property type="molecule type" value="Genomic_DNA"/>
</dbReference>
<proteinExistence type="predicted"/>
<evidence type="ECO:0000256" key="2">
    <source>
        <dbReference type="ARBA" id="ARBA00012756"/>
    </source>
</evidence>
<gene>
    <name evidence="8" type="ORF">EYF70_15105</name>
</gene>
<dbReference type="InterPro" id="IPR008979">
    <property type="entry name" value="Galactose-bd-like_sf"/>
</dbReference>
<reference evidence="8 9" key="1">
    <citation type="submission" date="2019-02" db="EMBL/GenBank/DDBJ databases">
        <title>Draft Genome Sequences of Six Type Strains of the Genus Massilia.</title>
        <authorList>
            <person name="Miess H."/>
            <person name="Frediansyhah A."/>
            <person name="Gross H."/>
        </authorList>
    </citation>
    <scope>NUCLEOTIDE SEQUENCE [LARGE SCALE GENOMIC DNA]</scope>
    <source>
        <strain evidence="8 9">DSM 17472</strain>
    </source>
</reference>
<evidence type="ECO:0000313" key="8">
    <source>
        <dbReference type="EMBL" id="QBI02033.1"/>
    </source>
</evidence>
<dbReference type="PANTHER" id="PTHR46323">
    <property type="entry name" value="BETA-GALACTOSIDASE"/>
    <property type="match status" value="1"/>
</dbReference>
<dbReference type="Pfam" id="PF02836">
    <property type="entry name" value="Glyco_hydro_2_C"/>
    <property type="match status" value="1"/>
</dbReference>
<feature type="compositionally biased region" description="Basic and acidic residues" evidence="5">
    <location>
        <begin position="991"/>
        <end position="1001"/>
    </location>
</feature>
<sequence>MRGDADRPAADDTFAMTHSPLKLPRHALPFFAAMLLALGPASASGTAETRDLAGSWRFALDRRDEGVAARWYGSAKLDQFADRFADRITLPGILNAQGYGDEISTSTPWVLSLYDKDWHLREEYKAHTAPGNVKVPFLSQPPRHYLGAAWYQRDIDVPAAWRGKRVVLHLERPRWGSTLWLDEREIGSNRSLVAGHEYDLGLLAPGPHRITVRVDSRMLMNYRPDSHSVSDSLGMSWNGIVGKVELRATSPVWIDDAQVFPDVAARTARVRLKIGNRGGQAGSGTVRANGRRIPVTWTADGGSAEFTVRYPRDAATWDEWNPVLHTLKLKLDGPQASDARDVKFGFVQIRAEGNRMLVNGRPTFMRGTHHGGDFPLTGYPPTDVAYWKKIFTINKQWGINHVRFHSFNPPEAAFQAADEVGIYLQPEPGMWNTVSPGTPMEAMLYEETERMIRAYGNHPSFLLFSPSNEPKGNWKAAFDKWIAHYRQADPRRLYTNGTGHTEPAVPDVDKGTDYLAIQRIGPKPLRNKTGWFGRDYSGSLEGIGVPVLSHENGQWVAYPDYSVIDKFTGYLRPGNYEIFRESARARGVLEKNREFALASGRWQLACYKEEIEAILRTPGMSGYQLLDLHDYLGQGTALVGLLDTFWESKGYASAEAFRRFNGETVPLARVTRLTLTSADTLDVPVDIAHYGKAALRGARPWWKVVDGAGKTVAGGSFATTDLAIGRNARLGRIALPLAGLPAPARYRLVVGLAGTHIENDWNFWVYPREVATDAPADVLITRAWPEAEARLAAGGKVLYLPRKADLDWTSPPLADVPVFWNRLMNPGWSRMLGLWIDKAHPALAGFPTDDHYDWQWAEVAAPARAMNLARLPSGLQPIVQPIDDWNRNYKLGLLFEARVGTGRLMVSTADLDSDIGDGPTARVVARQLRKSVLDYMASDAFAPATDVSPDALRASLFDTRVMKKLGATASGWNDADKTIDGDPNTYALESGKSEDKGKGKGDAASGGARPQPALTIAFPAAVPFDGLVLMPRQNHRDHEGDVREWLVQVSDDGRQWRDVRRATLGSTFEPQSIRFDNVTARWLKLTALAGFGADRASALADVAVSYTGPALPDEDGELQYQRSRSTSTDVDEAGMDDRRPGRPGTGDKRETHPGAASGR</sequence>
<keyword evidence="4" id="KW-0326">Glycosidase</keyword>
<name>A0ABX5RW76_9BURK</name>
<feature type="region of interest" description="Disordered" evidence="5">
    <location>
        <begin position="972"/>
        <end position="1010"/>
    </location>
</feature>
<dbReference type="Proteomes" id="UP000292307">
    <property type="component" value="Chromosome"/>
</dbReference>
<comment type="catalytic activity">
    <reaction evidence="1">
        <text>Hydrolysis of terminal non-reducing beta-D-galactose residues in beta-D-galactosides.</text>
        <dbReference type="EC" id="3.2.1.23"/>
    </reaction>
</comment>
<organism evidence="8 9">
    <name type="scientific">Pseudoduganella albidiflava</name>
    <dbReference type="NCBI Taxonomy" id="321983"/>
    <lineage>
        <taxon>Bacteria</taxon>
        <taxon>Pseudomonadati</taxon>
        <taxon>Pseudomonadota</taxon>
        <taxon>Betaproteobacteria</taxon>
        <taxon>Burkholderiales</taxon>
        <taxon>Oxalobacteraceae</taxon>
        <taxon>Telluria group</taxon>
        <taxon>Pseudoduganella</taxon>
    </lineage>
</organism>
<protein>
    <recommendedName>
        <fullName evidence="2">beta-galactosidase</fullName>
        <ecNumber evidence="2">3.2.1.23</ecNumber>
    </recommendedName>
</protein>
<evidence type="ECO:0000313" key="9">
    <source>
        <dbReference type="Proteomes" id="UP000292307"/>
    </source>
</evidence>
<dbReference type="Gene3D" id="3.20.20.80">
    <property type="entry name" value="Glycosidases"/>
    <property type="match status" value="1"/>
</dbReference>
<dbReference type="SUPFAM" id="SSF49785">
    <property type="entry name" value="Galactose-binding domain-like"/>
    <property type="match status" value="2"/>
</dbReference>
<evidence type="ECO:0000259" key="7">
    <source>
        <dbReference type="Pfam" id="PF02836"/>
    </source>
</evidence>
<evidence type="ECO:0000256" key="5">
    <source>
        <dbReference type="SAM" id="MobiDB-lite"/>
    </source>
</evidence>
<dbReference type="InterPro" id="IPR006103">
    <property type="entry name" value="Glyco_hydro_2_cat"/>
</dbReference>
<feature type="region of interest" description="Disordered" evidence="5">
    <location>
        <begin position="1108"/>
        <end position="1159"/>
    </location>
</feature>
<keyword evidence="3 8" id="KW-0378">Hydrolase</keyword>
<feature type="compositionally biased region" description="Basic and acidic residues" evidence="5">
    <location>
        <begin position="1135"/>
        <end position="1152"/>
    </location>
</feature>
<dbReference type="InterPro" id="IPR050347">
    <property type="entry name" value="Bact_Beta-galactosidase"/>
</dbReference>